<evidence type="ECO:0000313" key="4">
    <source>
        <dbReference type="EMBL" id="KMS99546.1"/>
    </source>
</evidence>
<organism evidence="4 5">
    <name type="scientific">Beta vulgaris subsp. vulgaris</name>
    <name type="common">Beet</name>
    <dbReference type="NCBI Taxonomy" id="3555"/>
    <lineage>
        <taxon>Eukaryota</taxon>
        <taxon>Viridiplantae</taxon>
        <taxon>Streptophyta</taxon>
        <taxon>Embryophyta</taxon>
        <taxon>Tracheophyta</taxon>
        <taxon>Spermatophyta</taxon>
        <taxon>Magnoliopsida</taxon>
        <taxon>eudicotyledons</taxon>
        <taxon>Gunneridae</taxon>
        <taxon>Pentapetalae</taxon>
        <taxon>Caryophyllales</taxon>
        <taxon>Chenopodiaceae</taxon>
        <taxon>Betoideae</taxon>
        <taxon>Beta</taxon>
    </lineage>
</organism>
<dbReference type="NCBIfam" id="TIGR00756">
    <property type="entry name" value="PPR"/>
    <property type="match status" value="3"/>
</dbReference>
<dbReference type="KEGG" id="bvg:104905871"/>
<feature type="domain" description="Pentatricopeptide repeat-containing protein-mitochondrial" evidence="3">
    <location>
        <begin position="364"/>
        <end position="486"/>
    </location>
</feature>
<feature type="repeat" description="PPR" evidence="2">
    <location>
        <begin position="651"/>
        <end position="685"/>
    </location>
</feature>
<dbReference type="OMA" id="PLRKFIW"/>
<feature type="repeat" description="PPR" evidence="2">
    <location>
        <begin position="616"/>
        <end position="650"/>
    </location>
</feature>
<dbReference type="OrthoDB" id="119302at2759"/>
<sequence>MYRMILKWPRRSVADVFFGSSRPKRLLQGKKNGLFLAESFQTIAGLKDPVTFGYRGDTTTNFLGLGVVNALQSGCRSQASDMLSEAGSAGHALNAEDVVYILEYCASSPDPLFVMEAWRVLEGNKIALSWKCYILIARALCNGGYLEEALHLVNFIGENNRISFILPLYNNLLSSCVKMKDVMLFHQCLDMMEHQNLGKNEVTYSALLKLAVWQKNLSAVHEIWREHCKHYNVNIISLRKFIWSFTRLRDLESAYRTLQCMIVLAFKEGIFLRRTREGKIFCPQLDIPIPSCSVMSSAGFDLQKDQNVSLAAFGVEGMIMNSSKGMQCSPFCPDDNVDTSTGIKMLEDHKRGPIKKILRWSFNDVIHACGQCPNDKLAEQLIVQMENLGLEPSPHTYDGLVKAVVSHRGIDDTMELLKVMQSKNLKPYDSTLSTLSICCSKALHLDLAEALLNQISASPYARPYNAFFEACDMMDQPERAVKMFAKMKERKIKPDITTYELLFSLFGNVNAPYEEGNLLSHADVIKRIDTIEMDMLRNEIHHSQRSINNLLKALGLEGMVQELLKYLRRAESQFSVSNFLETDIYNTVLHSLVQAKENHKTADMFRNMKLHRIRPDAATYNIMIDCCSNIRCFKSACALVSMMLRDGFSPQTLTYTALIKILLEYDAFDDALDLLDQAILEGCEPDVLLFNTILRKASVRGRIDVLETVIQGMHWEKIKPDPSTCSYVFSAYVDCEYFGTAVEALQVLSMRMISLDQDTVEDFRKEFEDLIYAEEQEAETRIVQIFRDSVNLGAALLNLRWCSLVGSSISWMPDQSLWAIRLASAPAAQSTVVK</sequence>
<evidence type="ECO:0000259" key="3">
    <source>
        <dbReference type="Pfam" id="PF23276"/>
    </source>
</evidence>
<protein>
    <recommendedName>
        <fullName evidence="3">Pentatricopeptide repeat-containing protein-mitochondrial domain-containing protein</fullName>
    </recommendedName>
</protein>
<keyword evidence="1" id="KW-0677">Repeat</keyword>
<dbReference type="Gramene" id="KMS99546">
    <property type="protein sequence ID" value="KMS99546"/>
    <property type="gene ID" value="BVRB_1g022740"/>
</dbReference>
<dbReference type="PROSITE" id="PS51375">
    <property type="entry name" value="PPR"/>
    <property type="match status" value="4"/>
</dbReference>
<dbReference type="InterPro" id="IPR002885">
    <property type="entry name" value="PPR_rpt"/>
</dbReference>
<dbReference type="InterPro" id="IPR011990">
    <property type="entry name" value="TPR-like_helical_dom_sf"/>
</dbReference>
<dbReference type="Pfam" id="PF23276">
    <property type="entry name" value="TPR_24"/>
    <property type="match status" value="1"/>
</dbReference>
<dbReference type="Proteomes" id="UP000035740">
    <property type="component" value="Unassembled WGS sequence"/>
</dbReference>
<dbReference type="EMBL" id="KQ090214">
    <property type="protein sequence ID" value="KMS99546.1"/>
    <property type="molecule type" value="Genomic_DNA"/>
</dbReference>
<dbReference type="ExpressionAtlas" id="A0A0J8BF44">
    <property type="expression patterns" value="differential"/>
</dbReference>
<accession>A0A0J8BF44</accession>
<dbReference type="PANTHER" id="PTHR47859">
    <property type="entry name" value="PENTATRICOPEPTIDE REPEAT-CONTAINING PROTEIN"/>
    <property type="match status" value="1"/>
</dbReference>
<feature type="repeat" description="PPR" evidence="2">
    <location>
        <begin position="460"/>
        <end position="494"/>
    </location>
</feature>
<dbReference type="Pfam" id="PF13812">
    <property type="entry name" value="PPR_3"/>
    <property type="match status" value="1"/>
</dbReference>
<dbReference type="AlphaFoldDB" id="A0A0J8BF44"/>
<name>A0A0J8BF44_BETVV</name>
<feature type="repeat" description="PPR" evidence="2">
    <location>
        <begin position="393"/>
        <end position="427"/>
    </location>
</feature>
<dbReference type="Pfam" id="PF13041">
    <property type="entry name" value="PPR_2"/>
    <property type="match status" value="1"/>
</dbReference>
<evidence type="ECO:0000256" key="2">
    <source>
        <dbReference type="PROSITE-ProRule" id="PRU00708"/>
    </source>
</evidence>
<keyword evidence="5" id="KW-1185">Reference proteome</keyword>
<dbReference type="eggNOG" id="KOG4197">
    <property type="taxonomic scope" value="Eukaryota"/>
</dbReference>
<dbReference type="Gene3D" id="1.25.40.10">
    <property type="entry name" value="Tetratricopeptide repeat domain"/>
    <property type="match status" value="4"/>
</dbReference>
<proteinExistence type="predicted"/>
<reference evidence="4 5" key="1">
    <citation type="journal article" date="2014" name="Nature">
        <title>The genome of the recently domesticated crop plant sugar beet (Beta vulgaris).</title>
        <authorList>
            <person name="Dohm J.C."/>
            <person name="Minoche A.E."/>
            <person name="Holtgrawe D."/>
            <person name="Capella-Gutierrez S."/>
            <person name="Zakrzewski F."/>
            <person name="Tafer H."/>
            <person name="Rupp O."/>
            <person name="Sorensen T.R."/>
            <person name="Stracke R."/>
            <person name="Reinhardt R."/>
            <person name="Goesmann A."/>
            <person name="Kraft T."/>
            <person name="Schulz B."/>
            <person name="Stadler P.F."/>
            <person name="Schmidt T."/>
            <person name="Gabaldon T."/>
            <person name="Lehrach H."/>
            <person name="Weisshaar B."/>
            <person name="Himmelbauer H."/>
        </authorList>
    </citation>
    <scope>NUCLEOTIDE SEQUENCE [LARGE SCALE GENOMIC DNA]</scope>
    <source>
        <tissue evidence="4">Taproot</tissue>
    </source>
</reference>
<evidence type="ECO:0000313" key="5">
    <source>
        <dbReference type="Proteomes" id="UP000035740"/>
    </source>
</evidence>
<evidence type="ECO:0000256" key="1">
    <source>
        <dbReference type="ARBA" id="ARBA00022737"/>
    </source>
</evidence>
<gene>
    <name evidence="4" type="ORF">BVRB_1g022740</name>
</gene>
<dbReference type="PANTHER" id="PTHR47859:SF1">
    <property type="entry name" value="PENTATRICOPEPTIDE REPEAT-CONTAINING PROTEIN"/>
    <property type="match status" value="1"/>
</dbReference>
<dbReference type="InterPro" id="IPR057027">
    <property type="entry name" value="TPR_mt"/>
</dbReference>